<dbReference type="RefSeq" id="XP_070911701.1">
    <property type="nucleotide sequence ID" value="XM_071055600.1"/>
</dbReference>
<evidence type="ECO:0000256" key="1">
    <source>
        <dbReference type="PROSITE-ProRule" id="PRU00023"/>
    </source>
</evidence>
<keyword evidence="2" id="KW-0175">Coiled coil</keyword>
<accession>A0ABQ0FWU2</accession>
<dbReference type="PANTHER" id="PTHR24118:SF99">
    <property type="entry name" value="POTE ANKYRIN DOMAIN FAMILY MEMBER 3C-RELATED"/>
    <property type="match status" value="1"/>
</dbReference>
<dbReference type="SUPFAM" id="SSF48403">
    <property type="entry name" value="Ankyrin repeat"/>
    <property type="match status" value="1"/>
</dbReference>
<dbReference type="PROSITE" id="PS50088">
    <property type="entry name" value="ANK_REPEAT"/>
    <property type="match status" value="6"/>
</dbReference>
<evidence type="ECO:0000313" key="4">
    <source>
        <dbReference type="Proteomes" id="UP001628179"/>
    </source>
</evidence>
<dbReference type="Proteomes" id="UP001628179">
    <property type="component" value="Unassembled WGS sequence"/>
</dbReference>
<name>A0ABQ0FWU2_9PEZI</name>
<sequence length="668" mass="73576">MEPLTGFGLAVGIFQVLDHTGKLIKTARRIGQSADGTIQEAREIETIASDLRQGVDQILTASRTESDQTFKELCESTREVATDLLTLLDSFRVPVGKSGKLMILRKSIRSAWSESDVNKLQARLDQLRKQLEFHNICGTSVNRVQITQIAADVKDLDQEVAGSQTEPHTHPEILSLSLETVNAEHPTEKSTNSAQPLISINAPRRFQCEDPSCACSCHLGRYLRTPMFLKRFLGALAFRGSCQNHTTSLWELKYWAPLWLSNFNVYVLFERTSCGAPSIGLKFQRKVAWGGDDSIIRFSLVGDTKGIESMLDSRRGSLEDVDPNHGQTALHYAVIRNRVAACKYLLSVGADRFIEDESNMSATDKAWEHILTKRGPPEVLDQYRILFPDDLEYWGFSPLHMAVVGLNGQDLLAALKAESAAVDIHAKDSRGRTPLHWAALREDLSAVQLLLGAGADVHAADEFGRTPLLYAVSSGVPRIVELLILRRANLNVTDMRGNTPLHYAARHKDDLETVKILIHAGAVVDKYNTLGNTPLAGAAITNRVATGRYLLERGADRHTTNKYGDTPLFETIYHHSHEFLQMLLDHGTRYDAVNKAGSSILHAVALEGDVQTVEILRSAGLAGIDTQLKNSHGDTAVEVCQKRIGAPAGFVESFLGLISMLEAAESAF</sequence>
<feature type="repeat" description="ANK" evidence="1">
    <location>
        <begin position="463"/>
        <end position="495"/>
    </location>
</feature>
<dbReference type="PROSITE" id="PS50297">
    <property type="entry name" value="ANK_REP_REGION"/>
    <property type="match status" value="4"/>
</dbReference>
<feature type="repeat" description="ANK" evidence="1">
    <location>
        <begin position="325"/>
        <end position="357"/>
    </location>
</feature>
<keyword evidence="1" id="KW-0040">ANK repeat</keyword>
<dbReference type="Pfam" id="PF00023">
    <property type="entry name" value="Ank"/>
    <property type="match status" value="1"/>
</dbReference>
<evidence type="ECO:0000256" key="2">
    <source>
        <dbReference type="SAM" id="Coils"/>
    </source>
</evidence>
<dbReference type="PANTHER" id="PTHR24118">
    <property type="entry name" value="POTE ANKYRIN DOMAIN"/>
    <property type="match status" value="1"/>
</dbReference>
<dbReference type="Pfam" id="PF13637">
    <property type="entry name" value="Ank_4"/>
    <property type="match status" value="1"/>
</dbReference>
<dbReference type="InterPro" id="IPR036770">
    <property type="entry name" value="Ankyrin_rpt-contain_sf"/>
</dbReference>
<protein>
    <recommendedName>
        <fullName evidence="5">Ankyrin repeat protein</fullName>
    </recommendedName>
</protein>
<dbReference type="InterPro" id="IPR002110">
    <property type="entry name" value="Ankyrin_rpt"/>
</dbReference>
<proteinExistence type="predicted"/>
<feature type="repeat" description="ANK" evidence="1">
    <location>
        <begin position="530"/>
        <end position="562"/>
    </location>
</feature>
<evidence type="ECO:0008006" key="5">
    <source>
        <dbReference type="Google" id="ProtNLM"/>
    </source>
</evidence>
<dbReference type="Gene3D" id="1.25.40.20">
    <property type="entry name" value="Ankyrin repeat-containing domain"/>
    <property type="match status" value="3"/>
</dbReference>
<feature type="repeat" description="ANK" evidence="1">
    <location>
        <begin position="563"/>
        <end position="595"/>
    </location>
</feature>
<dbReference type="EMBL" id="BAAFSV010000001">
    <property type="protein sequence ID" value="GAB1309968.1"/>
    <property type="molecule type" value="Genomic_DNA"/>
</dbReference>
<gene>
    <name evidence="3" type="ORF">MFIFM68171_00178</name>
</gene>
<evidence type="ECO:0000313" key="3">
    <source>
        <dbReference type="EMBL" id="GAB1309968.1"/>
    </source>
</evidence>
<dbReference type="Pfam" id="PF12796">
    <property type="entry name" value="Ank_2"/>
    <property type="match status" value="1"/>
</dbReference>
<organism evidence="3 4">
    <name type="scientific">Madurella fahalii</name>
    <dbReference type="NCBI Taxonomy" id="1157608"/>
    <lineage>
        <taxon>Eukaryota</taxon>
        <taxon>Fungi</taxon>
        <taxon>Dikarya</taxon>
        <taxon>Ascomycota</taxon>
        <taxon>Pezizomycotina</taxon>
        <taxon>Sordariomycetes</taxon>
        <taxon>Sordariomycetidae</taxon>
        <taxon>Sordariales</taxon>
        <taxon>Sordariales incertae sedis</taxon>
        <taxon>Madurella</taxon>
    </lineage>
</organism>
<keyword evidence="4" id="KW-1185">Reference proteome</keyword>
<reference evidence="3 4" key="1">
    <citation type="submission" date="2024-09" db="EMBL/GenBank/DDBJ databases">
        <title>Itraconazole resistance in Madurella fahalii resulting from another homologue of gene encoding cytochrome P450 14-alpha sterol demethylase (CYP51).</title>
        <authorList>
            <person name="Yoshioka I."/>
            <person name="Fahal A.H."/>
            <person name="Kaneko S."/>
            <person name="Yaguchi T."/>
        </authorList>
    </citation>
    <scope>NUCLEOTIDE SEQUENCE [LARGE SCALE GENOMIC DNA]</scope>
    <source>
        <strain evidence="3 4">IFM 68171</strain>
    </source>
</reference>
<feature type="repeat" description="ANK" evidence="1">
    <location>
        <begin position="496"/>
        <end position="529"/>
    </location>
</feature>
<comment type="caution">
    <text evidence="3">The sequence shown here is derived from an EMBL/GenBank/DDBJ whole genome shotgun (WGS) entry which is preliminary data.</text>
</comment>
<dbReference type="GeneID" id="98170923"/>
<dbReference type="SMART" id="SM00248">
    <property type="entry name" value="ANK"/>
    <property type="match status" value="8"/>
</dbReference>
<feature type="coiled-coil region" evidence="2">
    <location>
        <begin position="110"/>
        <end position="137"/>
    </location>
</feature>
<feature type="repeat" description="ANK" evidence="1">
    <location>
        <begin position="430"/>
        <end position="462"/>
    </location>
</feature>